<dbReference type="InterPro" id="IPR036390">
    <property type="entry name" value="WH_DNA-bd_sf"/>
</dbReference>
<evidence type="ECO:0000313" key="8">
    <source>
        <dbReference type="Proteomes" id="UP001142810"/>
    </source>
</evidence>
<dbReference type="EMBL" id="JAPFRD010000009">
    <property type="protein sequence ID" value="MCW8108284.1"/>
    <property type="molecule type" value="Genomic_DNA"/>
</dbReference>
<comment type="caution">
    <text evidence="7">The sequence shown here is derived from an EMBL/GenBank/DDBJ whole genome shotgun (WGS) entry which is preliminary data.</text>
</comment>
<sequence length="274" mass="30915">MDLRNLQYFVSVYETGSFSAASKRQYIAQPSISAAIKLLEESFSKPLFVRYPRGVRPTEAGHQLYPLAQQLLGQAAAIKYLLKEENPKQPFRLGLIKGLGVARTSDVLKRFTSQVDALELTLVPPEEKCDARIINYELRKANEHFVSMWQDDFQWVMPMDHPLSLKEQIEITDLADVAFIQREPCEGWNFLRELLSQAHITPDVRARIQTIEYAIGLVKAGVGCAFIPIPESAEYLNDVVCRPVKGVSLTRHIGLAFSQRSPVVETLINLVSQT</sequence>
<dbReference type="InterPro" id="IPR000847">
    <property type="entry name" value="LysR_HTH_N"/>
</dbReference>
<gene>
    <name evidence="7" type="ORF">OPS25_07230</name>
</gene>
<evidence type="ECO:0000256" key="2">
    <source>
        <dbReference type="ARBA" id="ARBA00023015"/>
    </source>
</evidence>
<dbReference type="RefSeq" id="WP_265616986.1">
    <property type="nucleotide sequence ID" value="NZ_JAPFRD010000009.1"/>
</dbReference>
<keyword evidence="8" id="KW-1185">Reference proteome</keyword>
<accession>A0ABT3P691</accession>
<evidence type="ECO:0000256" key="4">
    <source>
        <dbReference type="ARBA" id="ARBA00023159"/>
    </source>
</evidence>
<keyword evidence="5" id="KW-0804">Transcription</keyword>
<dbReference type="Pfam" id="PF00126">
    <property type="entry name" value="HTH_1"/>
    <property type="match status" value="1"/>
</dbReference>
<keyword evidence="2" id="KW-0805">Transcription regulation</keyword>
<keyword evidence="4" id="KW-0010">Activator</keyword>
<dbReference type="InterPro" id="IPR036388">
    <property type="entry name" value="WH-like_DNA-bd_sf"/>
</dbReference>
<dbReference type="Gene3D" id="1.10.10.10">
    <property type="entry name" value="Winged helix-like DNA-binding domain superfamily/Winged helix DNA-binding domain"/>
    <property type="match status" value="1"/>
</dbReference>
<dbReference type="Gene3D" id="3.40.190.10">
    <property type="entry name" value="Periplasmic binding protein-like II"/>
    <property type="match status" value="2"/>
</dbReference>
<dbReference type="SUPFAM" id="SSF46785">
    <property type="entry name" value="Winged helix' DNA-binding domain"/>
    <property type="match status" value="1"/>
</dbReference>
<dbReference type="PANTHER" id="PTHR30346">
    <property type="entry name" value="TRANSCRIPTIONAL DUAL REGULATOR HCAR-RELATED"/>
    <property type="match status" value="1"/>
</dbReference>
<dbReference type="Proteomes" id="UP001142810">
    <property type="component" value="Unassembled WGS sequence"/>
</dbReference>
<dbReference type="SUPFAM" id="SSF53850">
    <property type="entry name" value="Periplasmic binding protein-like II"/>
    <property type="match status" value="1"/>
</dbReference>
<keyword evidence="3" id="KW-0238">DNA-binding</keyword>
<evidence type="ECO:0000256" key="1">
    <source>
        <dbReference type="ARBA" id="ARBA00009437"/>
    </source>
</evidence>
<dbReference type="InterPro" id="IPR005119">
    <property type="entry name" value="LysR_subst-bd"/>
</dbReference>
<feature type="domain" description="HTH lysR-type" evidence="6">
    <location>
        <begin position="1"/>
        <end position="58"/>
    </location>
</feature>
<reference evidence="7" key="1">
    <citation type="submission" date="2022-11" db="EMBL/GenBank/DDBJ databases">
        <title>Alteromonas sp. nov., isolated from sea water of the Qingdao.</title>
        <authorList>
            <person name="Wang Q."/>
        </authorList>
    </citation>
    <scope>NUCLEOTIDE SEQUENCE</scope>
    <source>
        <strain evidence="7">ASW11-7</strain>
    </source>
</reference>
<evidence type="ECO:0000259" key="6">
    <source>
        <dbReference type="PROSITE" id="PS50931"/>
    </source>
</evidence>
<evidence type="ECO:0000256" key="3">
    <source>
        <dbReference type="ARBA" id="ARBA00023125"/>
    </source>
</evidence>
<proteinExistence type="inferred from homology"/>
<dbReference type="PANTHER" id="PTHR30346:SF26">
    <property type="entry name" value="HYDROGEN PEROXIDE-INDUCIBLE GENES ACTIVATOR"/>
    <property type="match status" value="1"/>
</dbReference>
<name>A0ABT3P691_9ALTE</name>
<evidence type="ECO:0000313" key="7">
    <source>
        <dbReference type="EMBL" id="MCW8108284.1"/>
    </source>
</evidence>
<evidence type="ECO:0000256" key="5">
    <source>
        <dbReference type="ARBA" id="ARBA00023163"/>
    </source>
</evidence>
<organism evidence="7 8">
    <name type="scientific">Alteromonas aquimaris</name>
    <dbReference type="NCBI Taxonomy" id="2998417"/>
    <lineage>
        <taxon>Bacteria</taxon>
        <taxon>Pseudomonadati</taxon>
        <taxon>Pseudomonadota</taxon>
        <taxon>Gammaproteobacteria</taxon>
        <taxon>Alteromonadales</taxon>
        <taxon>Alteromonadaceae</taxon>
        <taxon>Alteromonas/Salinimonas group</taxon>
        <taxon>Alteromonas</taxon>
    </lineage>
</organism>
<dbReference type="CDD" id="cd05466">
    <property type="entry name" value="PBP2_LTTR_substrate"/>
    <property type="match status" value="1"/>
</dbReference>
<dbReference type="PRINTS" id="PR00039">
    <property type="entry name" value="HTHLYSR"/>
</dbReference>
<protein>
    <submittedName>
        <fullName evidence="7">LysR family transcriptional regulator</fullName>
    </submittedName>
</protein>
<dbReference type="PROSITE" id="PS50931">
    <property type="entry name" value="HTH_LYSR"/>
    <property type="match status" value="1"/>
</dbReference>
<dbReference type="Pfam" id="PF03466">
    <property type="entry name" value="LysR_substrate"/>
    <property type="match status" value="1"/>
</dbReference>
<comment type="similarity">
    <text evidence="1">Belongs to the LysR transcriptional regulatory family.</text>
</comment>